<dbReference type="SMART" id="SM01019">
    <property type="entry name" value="B3"/>
    <property type="match status" value="1"/>
</dbReference>
<sequence>MMKFKKKLSQTDVTKRLAFPTRCFKGFLPLLQGKHFVDLEVMYKSQTMKFRCSKRKKGKYLKPVLTKGWLDFVRREKLKAGDMIVLREEKNEAAGAEFKIEIIMKSIRLFGKDICID</sequence>
<comment type="subcellular location">
    <subcellularLocation>
        <location evidence="1">Nucleus</location>
    </subcellularLocation>
</comment>
<gene>
    <name evidence="7" type="ORF">RCOM_0321860</name>
</gene>
<keyword evidence="3" id="KW-0238">DNA-binding</keyword>
<dbReference type="AlphaFoldDB" id="B9SXG4"/>
<dbReference type="PANTHER" id="PTHR31140">
    <property type="entry name" value="B3 DOMAIN-CONTAINING TRANSCRIPTION FACTOR ABI3"/>
    <property type="match status" value="1"/>
</dbReference>
<accession>B9SXG4</accession>
<reference evidence="8" key="1">
    <citation type="journal article" date="2010" name="Nat. Biotechnol.">
        <title>Draft genome sequence of the oilseed species Ricinus communis.</title>
        <authorList>
            <person name="Chan A.P."/>
            <person name="Crabtree J."/>
            <person name="Zhao Q."/>
            <person name="Lorenzi H."/>
            <person name="Orvis J."/>
            <person name="Puiu D."/>
            <person name="Melake-Berhan A."/>
            <person name="Jones K.M."/>
            <person name="Redman J."/>
            <person name="Chen G."/>
            <person name="Cahoon E.B."/>
            <person name="Gedil M."/>
            <person name="Stanke M."/>
            <person name="Haas B.J."/>
            <person name="Wortman J.R."/>
            <person name="Fraser-Liggett C.M."/>
            <person name="Ravel J."/>
            <person name="Rabinowicz P.D."/>
        </authorList>
    </citation>
    <scope>NUCLEOTIDE SEQUENCE [LARGE SCALE GENOMIC DNA]</scope>
    <source>
        <strain evidence="8">cv. Hale</strain>
    </source>
</reference>
<dbReference type="InterPro" id="IPR015300">
    <property type="entry name" value="DNA-bd_pseudobarrel_sf"/>
</dbReference>
<dbReference type="CDD" id="cd10017">
    <property type="entry name" value="B3_DNA"/>
    <property type="match status" value="1"/>
</dbReference>
<evidence type="ECO:0000256" key="4">
    <source>
        <dbReference type="ARBA" id="ARBA00023163"/>
    </source>
</evidence>
<evidence type="ECO:0000313" key="8">
    <source>
        <dbReference type="Proteomes" id="UP000008311"/>
    </source>
</evidence>
<organism evidence="7 8">
    <name type="scientific">Ricinus communis</name>
    <name type="common">Castor bean</name>
    <dbReference type="NCBI Taxonomy" id="3988"/>
    <lineage>
        <taxon>Eukaryota</taxon>
        <taxon>Viridiplantae</taxon>
        <taxon>Streptophyta</taxon>
        <taxon>Embryophyta</taxon>
        <taxon>Tracheophyta</taxon>
        <taxon>Spermatophyta</taxon>
        <taxon>Magnoliopsida</taxon>
        <taxon>eudicotyledons</taxon>
        <taxon>Gunneridae</taxon>
        <taxon>Pentapetalae</taxon>
        <taxon>rosids</taxon>
        <taxon>fabids</taxon>
        <taxon>Malpighiales</taxon>
        <taxon>Euphorbiaceae</taxon>
        <taxon>Acalyphoideae</taxon>
        <taxon>Acalypheae</taxon>
        <taxon>Ricinus</taxon>
    </lineage>
</organism>
<keyword evidence="8" id="KW-1185">Reference proteome</keyword>
<dbReference type="InterPro" id="IPR003340">
    <property type="entry name" value="B3_DNA-bd"/>
</dbReference>
<dbReference type="InterPro" id="IPR044800">
    <property type="entry name" value="LEC2-like"/>
</dbReference>
<dbReference type="GO" id="GO:0003677">
    <property type="term" value="F:DNA binding"/>
    <property type="evidence" value="ECO:0007669"/>
    <property type="project" value="UniProtKB-KW"/>
</dbReference>
<dbReference type="GO" id="GO:0005634">
    <property type="term" value="C:nucleus"/>
    <property type="evidence" value="ECO:0007669"/>
    <property type="project" value="UniProtKB-SubCell"/>
</dbReference>
<dbReference type="Pfam" id="PF02362">
    <property type="entry name" value="B3"/>
    <property type="match status" value="1"/>
</dbReference>
<dbReference type="Gene3D" id="2.40.330.10">
    <property type="entry name" value="DNA-binding pseudobarrel domain"/>
    <property type="match status" value="1"/>
</dbReference>
<feature type="domain" description="TF-B3" evidence="6">
    <location>
        <begin position="4"/>
        <end position="106"/>
    </location>
</feature>
<dbReference type="EMBL" id="EQ974224">
    <property type="protein sequence ID" value="EEF31714.1"/>
    <property type="molecule type" value="Genomic_DNA"/>
</dbReference>
<keyword evidence="4" id="KW-0804">Transcription</keyword>
<keyword evidence="2" id="KW-0805">Transcription regulation</keyword>
<dbReference type="SUPFAM" id="SSF101936">
    <property type="entry name" value="DNA-binding pseudobarrel domain"/>
    <property type="match status" value="1"/>
</dbReference>
<proteinExistence type="predicted"/>
<keyword evidence="5" id="KW-0539">Nucleus</keyword>
<evidence type="ECO:0000313" key="7">
    <source>
        <dbReference type="EMBL" id="EEF31714.1"/>
    </source>
</evidence>
<protein>
    <recommendedName>
        <fullName evidence="6">TF-B3 domain-containing protein</fullName>
    </recommendedName>
</protein>
<evidence type="ECO:0000259" key="6">
    <source>
        <dbReference type="SMART" id="SM01019"/>
    </source>
</evidence>
<dbReference type="PANTHER" id="PTHR31140:SF142">
    <property type="entry name" value="TF-B3 DOMAIN-CONTAINING PROTEIN"/>
    <property type="match status" value="1"/>
</dbReference>
<evidence type="ECO:0000256" key="1">
    <source>
        <dbReference type="ARBA" id="ARBA00004123"/>
    </source>
</evidence>
<evidence type="ECO:0000256" key="3">
    <source>
        <dbReference type="ARBA" id="ARBA00023125"/>
    </source>
</evidence>
<dbReference type="Proteomes" id="UP000008311">
    <property type="component" value="Unassembled WGS sequence"/>
</dbReference>
<evidence type="ECO:0000256" key="5">
    <source>
        <dbReference type="ARBA" id="ARBA00023242"/>
    </source>
</evidence>
<name>B9SXG4_RICCO</name>
<dbReference type="InParanoid" id="B9SXG4"/>
<dbReference type="GO" id="GO:0003700">
    <property type="term" value="F:DNA-binding transcription factor activity"/>
    <property type="evidence" value="ECO:0007669"/>
    <property type="project" value="InterPro"/>
</dbReference>
<evidence type="ECO:0000256" key="2">
    <source>
        <dbReference type="ARBA" id="ARBA00023015"/>
    </source>
</evidence>